<organism evidence="9 10">
    <name type="scientific">Herbinix luporum</name>
    <dbReference type="NCBI Taxonomy" id="1679721"/>
    <lineage>
        <taxon>Bacteria</taxon>
        <taxon>Bacillati</taxon>
        <taxon>Bacillota</taxon>
        <taxon>Clostridia</taxon>
        <taxon>Lachnospirales</taxon>
        <taxon>Lachnospiraceae</taxon>
        <taxon>Herbinix</taxon>
    </lineage>
</organism>
<keyword evidence="3" id="KW-1003">Cell membrane</keyword>
<keyword evidence="4 7" id="KW-0812">Transmembrane</keyword>
<proteinExistence type="inferred from homology"/>
<keyword evidence="10" id="KW-1185">Reference proteome</keyword>
<evidence type="ECO:0000256" key="5">
    <source>
        <dbReference type="ARBA" id="ARBA00022989"/>
    </source>
</evidence>
<dbReference type="Gene3D" id="3.30.240.20">
    <property type="entry name" value="bsu07140 like domains"/>
    <property type="match status" value="2"/>
</dbReference>
<feature type="domain" description="YetF C-terminal" evidence="8">
    <location>
        <begin position="81"/>
        <end position="214"/>
    </location>
</feature>
<sequence>MKITEILISSSLSLMALFFLTKIMGNREMSQLSMFDYISSIAVGSIAGEMAAMSTDSLLEPLLSMIFLAIFTVTINFLTCKSIKLRRFIQGQALILYQDGQIYEKNLLSAKMDIGELLSECRIQGYYDLEEVHTIYLESNGKISILPMSTQRPLCPADMNMNPIQPEPMANIIIDGRIMYRNLQHTGKNEKWLIKKLQEKGVSDINEVMLASYDINKNDINIYLKYHKKLKTDIFE</sequence>
<accession>A0A0K8J5B6</accession>
<evidence type="ECO:0000259" key="8">
    <source>
        <dbReference type="Pfam" id="PF04239"/>
    </source>
</evidence>
<dbReference type="InterPro" id="IPR007353">
    <property type="entry name" value="DUF421"/>
</dbReference>
<name>A0A0K8J5B6_9FIRM</name>
<evidence type="ECO:0000256" key="7">
    <source>
        <dbReference type="SAM" id="Phobius"/>
    </source>
</evidence>
<evidence type="ECO:0000313" key="10">
    <source>
        <dbReference type="Proteomes" id="UP000196053"/>
    </source>
</evidence>
<evidence type="ECO:0000256" key="3">
    <source>
        <dbReference type="ARBA" id="ARBA00022475"/>
    </source>
</evidence>
<evidence type="ECO:0000256" key="2">
    <source>
        <dbReference type="ARBA" id="ARBA00006448"/>
    </source>
</evidence>
<gene>
    <name evidence="9" type="ORF">SD1D_1007</name>
</gene>
<evidence type="ECO:0000256" key="4">
    <source>
        <dbReference type="ARBA" id="ARBA00022692"/>
    </source>
</evidence>
<dbReference type="PANTHER" id="PTHR34582">
    <property type="entry name" value="UPF0702 TRANSMEMBRANE PROTEIN YCAP"/>
    <property type="match status" value="1"/>
</dbReference>
<dbReference type="OrthoDB" id="9778331at2"/>
<keyword evidence="6 7" id="KW-0472">Membrane</keyword>
<dbReference type="EMBL" id="LN879430">
    <property type="protein sequence ID" value="CUH92554.1"/>
    <property type="molecule type" value="Genomic_DNA"/>
</dbReference>
<reference evidence="10" key="1">
    <citation type="submission" date="2015-09" db="EMBL/GenBank/DDBJ databases">
        <authorList>
            <person name="Wibberg D."/>
        </authorList>
    </citation>
    <scope>NUCLEOTIDE SEQUENCE [LARGE SCALE GENOMIC DNA]</scope>
    <source>
        <strain evidence="10">SD1D</strain>
    </source>
</reference>
<dbReference type="RefSeq" id="WP_058257912.1">
    <property type="nucleotide sequence ID" value="NZ_DUPS01000029.1"/>
</dbReference>
<feature type="transmembrane region" description="Helical" evidence="7">
    <location>
        <begin position="6"/>
        <end position="25"/>
    </location>
</feature>
<dbReference type="GO" id="GO:0005886">
    <property type="term" value="C:plasma membrane"/>
    <property type="evidence" value="ECO:0007669"/>
    <property type="project" value="UniProtKB-SubCell"/>
</dbReference>
<dbReference type="PANTHER" id="PTHR34582:SF6">
    <property type="entry name" value="UPF0702 TRANSMEMBRANE PROTEIN YCAP"/>
    <property type="match status" value="1"/>
</dbReference>
<dbReference type="KEGG" id="hsd:SD1D_1007"/>
<feature type="transmembrane region" description="Helical" evidence="7">
    <location>
        <begin position="61"/>
        <end position="79"/>
    </location>
</feature>
<dbReference type="Proteomes" id="UP000196053">
    <property type="component" value="Chromosome I"/>
</dbReference>
<dbReference type="AlphaFoldDB" id="A0A0K8J5B6"/>
<comment type="similarity">
    <text evidence="2">Belongs to the UPF0702 family.</text>
</comment>
<protein>
    <recommendedName>
        <fullName evidence="8">YetF C-terminal domain-containing protein</fullName>
    </recommendedName>
</protein>
<evidence type="ECO:0000256" key="1">
    <source>
        <dbReference type="ARBA" id="ARBA00004651"/>
    </source>
</evidence>
<dbReference type="InterPro" id="IPR023090">
    <property type="entry name" value="UPF0702_alpha/beta_dom_sf"/>
</dbReference>
<evidence type="ECO:0000256" key="6">
    <source>
        <dbReference type="ARBA" id="ARBA00023136"/>
    </source>
</evidence>
<dbReference type="Pfam" id="PF04239">
    <property type="entry name" value="DUF421"/>
    <property type="match status" value="1"/>
</dbReference>
<evidence type="ECO:0000313" key="9">
    <source>
        <dbReference type="EMBL" id="CUH92554.1"/>
    </source>
</evidence>
<keyword evidence="5 7" id="KW-1133">Transmembrane helix</keyword>
<comment type="subcellular location">
    <subcellularLocation>
        <location evidence="1">Cell membrane</location>
        <topology evidence="1">Multi-pass membrane protein</topology>
    </subcellularLocation>
</comment>